<dbReference type="Pfam" id="PF16810">
    <property type="entry name" value="RXLR"/>
    <property type="match status" value="1"/>
</dbReference>
<dbReference type="AlphaFoldDB" id="A0A225UM15"/>
<dbReference type="STRING" id="4795.A0A225UM15"/>
<comment type="domain">
    <text evidence="5">The RxLR-dEER motif acts to carry the protein into the host cell cytoplasm through binding to cell surface phosphatidylinositol-3-phosphate.</text>
</comment>
<name>A0A225UM15_9STRA</name>
<evidence type="ECO:0000256" key="1">
    <source>
        <dbReference type="ARBA" id="ARBA00004613"/>
    </source>
</evidence>
<keyword evidence="3 5" id="KW-0964">Secreted</keyword>
<comment type="subcellular location">
    <subcellularLocation>
        <location evidence="1 5">Secreted</location>
    </subcellularLocation>
</comment>
<evidence type="ECO:0000256" key="5">
    <source>
        <dbReference type="RuleBase" id="RU367124"/>
    </source>
</evidence>
<evidence type="ECO:0000256" key="3">
    <source>
        <dbReference type="ARBA" id="ARBA00022525"/>
    </source>
</evidence>
<dbReference type="Proteomes" id="UP000198211">
    <property type="component" value="Unassembled WGS sequence"/>
</dbReference>
<reference evidence="7" key="1">
    <citation type="submission" date="2017-03" db="EMBL/GenBank/DDBJ databases">
        <title>Phytopthora megakarya and P. palmivora, two closely related causual agents of cacao black pod achieved similar genome size and gene model numbers by different mechanisms.</title>
        <authorList>
            <person name="Ali S."/>
            <person name="Shao J."/>
            <person name="Larry D.J."/>
            <person name="Kronmiller B."/>
            <person name="Shen D."/>
            <person name="Strem M.D."/>
            <person name="Melnick R.L."/>
            <person name="Guiltinan M.J."/>
            <person name="Tyler B.M."/>
            <person name="Meinhardt L.W."/>
            <person name="Bailey B.A."/>
        </authorList>
    </citation>
    <scope>NUCLEOTIDE SEQUENCE [LARGE SCALE GENOMIC DNA]</scope>
    <source>
        <strain evidence="7">zdho120</strain>
    </source>
</reference>
<sequence>MQHEDASAQLLRLTSIYERRLAEMEMQLLRNNCQKKEKTPEVEDNQHEEDELEKLALLSKLHSLTTTVEQQTQTMLAQQAAFVLQKGELEEMEKWVEAQAQTSRILQQQLQETRGENFIMGLCRIVLLTAFAFLVYADPLLAAVDTDDTQGVLTKSSSLLTPTSISEANIIRRRSLRVGKTVDDEDVNDSTLQDRASGMLSKVSSVFDMFRSKNSLVERWVQADKSDEFVLKKLKLTGLAGNALKRNKNYVFFENFVKMRDTKRVNTWLANDVPTYDVWKTLGLHHVRTMKDLGRIGDTDTYKLYMRYAYAFDDRAHTKFDQNNVIPTVIGSEASW</sequence>
<keyword evidence="7" id="KW-1185">Reference proteome</keyword>
<comment type="similarity">
    <text evidence="2 5">Belongs to the RxLR effector family.</text>
</comment>
<protein>
    <recommendedName>
        <fullName evidence="5">RxLR effector protein</fullName>
    </recommendedName>
</protein>
<accession>A0A225UM15</accession>
<evidence type="ECO:0000313" key="7">
    <source>
        <dbReference type="Proteomes" id="UP000198211"/>
    </source>
</evidence>
<dbReference type="InterPro" id="IPR031825">
    <property type="entry name" value="RXLR"/>
</dbReference>
<proteinExistence type="inferred from homology"/>
<keyword evidence="4" id="KW-0732">Signal</keyword>
<comment type="function">
    <text evidence="5">Effector that suppresses plant defense responses during pathogen infection.</text>
</comment>
<evidence type="ECO:0000256" key="4">
    <source>
        <dbReference type="ARBA" id="ARBA00022729"/>
    </source>
</evidence>
<dbReference type="EMBL" id="NBNE01015126">
    <property type="protein sequence ID" value="OWY93971.1"/>
    <property type="molecule type" value="Genomic_DNA"/>
</dbReference>
<feature type="non-terminal residue" evidence="6">
    <location>
        <position position="336"/>
    </location>
</feature>
<gene>
    <name evidence="6" type="ORF">PHMEG_00036441</name>
</gene>
<organism evidence="6 7">
    <name type="scientific">Phytophthora megakarya</name>
    <dbReference type="NCBI Taxonomy" id="4795"/>
    <lineage>
        <taxon>Eukaryota</taxon>
        <taxon>Sar</taxon>
        <taxon>Stramenopiles</taxon>
        <taxon>Oomycota</taxon>
        <taxon>Peronosporomycetes</taxon>
        <taxon>Peronosporales</taxon>
        <taxon>Peronosporaceae</taxon>
        <taxon>Phytophthora</taxon>
    </lineage>
</organism>
<evidence type="ECO:0000313" key="6">
    <source>
        <dbReference type="EMBL" id="OWY93971.1"/>
    </source>
</evidence>
<comment type="caution">
    <text evidence="6">The sequence shown here is derived from an EMBL/GenBank/DDBJ whole genome shotgun (WGS) entry which is preliminary data.</text>
</comment>
<evidence type="ECO:0000256" key="2">
    <source>
        <dbReference type="ARBA" id="ARBA00010400"/>
    </source>
</evidence>
<dbReference type="OrthoDB" id="75796at2759"/>